<dbReference type="AlphaFoldDB" id="A0A4Y4DM38"/>
<organism evidence="1 2">
    <name type="scientific">Glutamicibacter uratoxydans</name>
    <name type="common">Arthrobacter uratoxydans</name>
    <dbReference type="NCBI Taxonomy" id="43667"/>
    <lineage>
        <taxon>Bacteria</taxon>
        <taxon>Bacillati</taxon>
        <taxon>Actinomycetota</taxon>
        <taxon>Actinomycetes</taxon>
        <taxon>Micrococcales</taxon>
        <taxon>Micrococcaceae</taxon>
        <taxon>Glutamicibacter</taxon>
    </lineage>
</organism>
<name>A0A4Y4DM38_GLUUR</name>
<dbReference type="EMBL" id="BJNY01000006">
    <property type="protein sequence ID" value="GED05673.1"/>
    <property type="molecule type" value="Genomic_DNA"/>
</dbReference>
<dbReference type="Proteomes" id="UP000316612">
    <property type="component" value="Unassembled WGS sequence"/>
</dbReference>
<sequence length="72" mass="7911">MLIAGDSAEGQLGVTGHTELFDRNDAKFGTQALSNRSRNWDASAKKSQYGIVRSRQRQGEIHAQYGTCVRAV</sequence>
<accession>A0A4Y4DM38</accession>
<comment type="caution">
    <text evidence="1">The sequence shown here is derived from an EMBL/GenBank/DDBJ whole genome shotgun (WGS) entry which is preliminary data.</text>
</comment>
<proteinExistence type="predicted"/>
<evidence type="ECO:0000313" key="2">
    <source>
        <dbReference type="Proteomes" id="UP000316612"/>
    </source>
</evidence>
<gene>
    <name evidence="1" type="ORF">AUR04nite_12050</name>
</gene>
<keyword evidence="2" id="KW-1185">Reference proteome</keyword>
<evidence type="ECO:0000313" key="1">
    <source>
        <dbReference type="EMBL" id="GED05673.1"/>
    </source>
</evidence>
<reference evidence="1 2" key="1">
    <citation type="submission" date="2019-06" db="EMBL/GenBank/DDBJ databases">
        <title>Whole genome shotgun sequence of Glutamicibacter uratoxydans NBRC 15515.</title>
        <authorList>
            <person name="Hosoyama A."/>
            <person name="Uohara A."/>
            <person name="Ohji S."/>
            <person name="Ichikawa N."/>
        </authorList>
    </citation>
    <scope>NUCLEOTIDE SEQUENCE [LARGE SCALE GENOMIC DNA]</scope>
    <source>
        <strain evidence="1 2">NBRC 15515</strain>
    </source>
</reference>
<protein>
    <submittedName>
        <fullName evidence="1">Uncharacterized protein</fullName>
    </submittedName>
</protein>